<dbReference type="GO" id="GO:0005886">
    <property type="term" value="C:plasma membrane"/>
    <property type="evidence" value="ECO:0007669"/>
    <property type="project" value="UniProtKB-SubCell"/>
</dbReference>
<feature type="transmembrane region" description="Helical" evidence="8">
    <location>
        <begin position="157"/>
        <end position="178"/>
    </location>
</feature>
<evidence type="ECO:0000256" key="1">
    <source>
        <dbReference type="ARBA" id="ARBA00004651"/>
    </source>
</evidence>
<dbReference type="Gene3D" id="1.10.3720.10">
    <property type="entry name" value="MetI-like"/>
    <property type="match status" value="1"/>
</dbReference>
<dbReference type="EMBL" id="QFPW01000003">
    <property type="protein sequence ID" value="PZQ50676.1"/>
    <property type="molecule type" value="Genomic_DNA"/>
</dbReference>
<keyword evidence="6 8" id="KW-1133">Transmembrane helix</keyword>
<evidence type="ECO:0000259" key="9">
    <source>
        <dbReference type="PROSITE" id="PS50928"/>
    </source>
</evidence>
<dbReference type="Proteomes" id="UP000249185">
    <property type="component" value="Unassembled WGS sequence"/>
</dbReference>
<evidence type="ECO:0000256" key="2">
    <source>
        <dbReference type="ARBA" id="ARBA00007069"/>
    </source>
</evidence>
<dbReference type="InterPro" id="IPR000515">
    <property type="entry name" value="MetI-like"/>
</dbReference>
<dbReference type="PANTHER" id="PTHR42929">
    <property type="entry name" value="INNER MEMBRANE ABC TRANSPORTER PERMEASE PROTEIN YDCU-RELATED-RELATED"/>
    <property type="match status" value="1"/>
</dbReference>
<organism evidence="10 11">
    <name type="scientific">Rhodovulum sulfidophilum</name>
    <name type="common">Rhodobacter sulfidophilus</name>
    <dbReference type="NCBI Taxonomy" id="35806"/>
    <lineage>
        <taxon>Bacteria</taxon>
        <taxon>Pseudomonadati</taxon>
        <taxon>Pseudomonadota</taxon>
        <taxon>Alphaproteobacteria</taxon>
        <taxon>Rhodobacterales</taxon>
        <taxon>Paracoccaceae</taxon>
        <taxon>Rhodovulum</taxon>
    </lineage>
</organism>
<evidence type="ECO:0000256" key="3">
    <source>
        <dbReference type="ARBA" id="ARBA00022448"/>
    </source>
</evidence>
<accession>A0A2W5NB01</accession>
<dbReference type="SUPFAM" id="SSF161098">
    <property type="entry name" value="MetI-like"/>
    <property type="match status" value="1"/>
</dbReference>
<proteinExistence type="inferred from homology"/>
<dbReference type="GO" id="GO:0055085">
    <property type="term" value="P:transmembrane transport"/>
    <property type="evidence" value="ECO:0007669"/>
    <property type="project" value="InterPro"/>
</dbReference>
<reference evidence="10 11" key="1">
    <citation type="submission" date="2017-08" db="EMBL/GenBank/DDBJ databases">
        <title>Infants hospitalized years apart are colonized by the same room-sourced microbial strains.</title>
        <authorList>
            <person name="Brooks B."/>
            <person name="Olm M.R."/>
            <person name="Firek B.A."/>
            <person name="Baker R."/>
            <person name="Thomas B.C."/>
            <person name="Morowitz M.J."/>
            <person name="Banfield J.F."/>
        </authorList>
    </citation>
    <scope>NUCLEOTIDE SEQUENCE [LARGE SCALE GENOMIC DNA]</scope>
    <source>
        <strain evidence="10">S2_005_002_R2_34</strain>
    </source>
</reference>
<evidence type="ECO:0000313" key="10">
    <source>
        <dbReference type="EMBL" id="PZQ50676.1"/>
    </source>
</evidence>
<protein>
    <submittedName>
        <fullName evidence="10">ABC transporter permease</fullName>
    </submittedName>
</protein>
<keyword evidence="7 8" id="KW-0472">Membrane</keyword>
<feature type="transmembrane region" description="Helical" evidence="8">
    <location>
        <begin position="12"/>
        <end position="36"/>
    </location>
</feature>
<feature type="transmembrane region" description="Helical" evidence="8">
    <location>
        <begin position="74"/>
        <end position="94"/>
    </location>
</feature>
<dbReference type="AlphaFoldDB" id="A0A2W5NB01"/>
<feature type="transmembrane region" description="Helical" evidence="8">
    <location>
        <begin position="253"/>
        <end position="276"/>
    </location>
</feature>
<keyword evidence="3 8" id="KW-0813">Transport</keyword>
<feature type="transmembrane region" description="Helical" evidence="8">
    <location>
        <begin position="101"/>
        <end position="124"/>
    </location>
</feature>
<evidence type="ECO:0000256" key="6">
    <source>
        <dbReference type="ARBA" id="ARBA00022989"/>
    </source>
</evidence>
<comment type="subcellular location">
    <subcellularLocation>
        <location evidence="1 8">Cell membrane</location>
        <topology evidence="1 8">Multi-pass membrane protein</topology>
    </subcellularLocation>
</comment>
<dbReference type="InterPro" id="IPR035906">
    <property type="entry name" value="MetI-like_sf"/>
</dbReference>
<sequence length="287" mass="30928">MAAEVRARGSREVFGAWLVFALLAPTAVLFLAGFGYPIGLLLSEGFFVKGTFSLENFSRVLDRPLYVATLLRTLRVGGLTTLICLLIGFPLAYWMTRLRGLAFNLVIACVLLPLWTSILVRSYAWVVLLQPTGLVNKALMALGITDAPVTLLYTEGAVITAMAHVLLPYMVLPIYSALNNIPPNLGRAARSLGAGRLTEFFTIILPLSRVGVVAGCVMVFVLSIGFFVTPALLGGPRTLMISTLINQQISSLLNWSFGGALGATLLVVTLAILLLFNRAISASRRSQ</sequence>
<evidence type="ECO:0000256" key="8">
    <source>
        <dbReference type="RuleBase" id="RU363032"/>
    </source>
</evidence>
<comment type="caution">
    <text evidence="10">The sequence shown here is derived from an EMBL/GenBank/DDBJ whole genome shotgun (WGS) entry which is preliminary data.</text>
</comment>
<gene>
    <name evidence="10" type="ORF">DI556_06030</name>
</gene>
<dbReference type="Pfam" id="PF00528">
    <property type="entry name" value="BPD_transp_1"/>
    <property type="match status" value="1"/>
</dbReference>
<evidence type="ECO:0000313" key="11">
    <source>
        <dbReference type="Proteomes" id="UP000249185"/>
    </source>
</evidence>
<dbReference type="PANTHER" id="PTHR42929:SF5">
    <property type="entry name" value="ABC TRANSPORTER PERMEASE PROTEIN"/>
    <property type="match status" value="1"/>
</dbReference>
<dbReference type="CDD" id="cd06261">
    <property type="entry name" value="TM_PBP2"/>
    <property type="match status" value="1"/>
</dbReference>
<evidence type="ECO:0000256" key="5">
    <source>
        <dbReference type="ARBA" id="ARBA00022692"/>
    </source>
</evidence>
<keyword evidence="5 8" id="KW-0812">Transmembrane</keyword>
<keyword evidence="4" id="KW-1003">Cell membrane</keyword>
<evidence type="ECO:0000256" key="4">
    <source>
        <dbReference type="ARBA" id="ARBA00022475"/>
    </source>
</evidence>
<dbReference type="PROSITE" id="PS50928">
    <property type="entry name" value="ABC_TM1"/>
    <property type="match status" value="1"/>
</dbReference>
<evidence type="ECO:0000256" key="7">
    <source>
        <dbReference type="ARBA" id="ARBA00023136"/>
    </source>
</evidence>
<feature type="domain" description="ABC transmembrane type-1" evidence="9">
    <location>
        <begin position="70"/>
        <end position="276"/>
    </location>
</feature>
<feature type="transmembrane region" description="Helical" evidence="8">
    <location>
        <begin position="210"/>
        <end position="233"/>
    </location>
</feature>
<comment type="similarity">
    <text evidence="2">Belongs to the binding-protein-dependent transport system permease family. CysTW subfamily.</text>
</comment>
<name>A0A2W5NB01_RHOSU</name>